<feature type="domain" description="YetF-like N-terminal transmembrane" evidence="9">
    <location>
        <begin position="6"/>
        <end position="78"/>
    </location>
</feature>
<dbReference type="Pfam" id="PF20730">
    <property type="entry name" value="YetF_N"/>
    <property type="match status" value="1"/>
</dbReference>
<dbReference type="Pfam" id="PF04239">
    <property type="entry name" value="DUF421"/>
    <property type="match status" value="1"/>
</dbReference>
<evidence type="ECO:0000313" key="10">
    <source>
        <dbReference type="EMBL" id="CAH1219494.1"/>
    </source>
</evidence>
<evidence type="ECO:0000256" key="5">
    <source>
        <dbReference type="ARBA" id="ARBA00022989"/>
    </source>
</evidence>
<keyword evidence="3" id="KW-1003">Cell membrane</keyword>
<evidence type="ECO:0000256" key="6">
    <source>
        <dbReference type="ARBA" id="ARBA00023136"/>
    </source>
</evidence>
<organism evidence="10 11">
    <name type="scientific">Paenibacillus allorhizoplanae</name>
    <dbReference type="NCBI Taxonomy" id="2905648"/>
    <lineage>
        <taxon>Bacteria</taxon>
        <taxon>Bacillati</taxon>
        <taxon>Bacillota</taxon>
        <taxon>Bacilli</taxon>
        <taxon>Bacillales</taxon>
        <taxon>Paenibacillaceae</taxon>
        <taxon>Paenibacillus</taxon>
    </lineage>
</organism>
<feature type="transmembrane region" description="Helical" evidence="7">
    <location>
        <begin position="6"/>
        <end position="26"/>
    </location>
</feature>
<evidence type="ECO:0000256" key="1">
    <source>
        <dbReference type="ARBA" id="ARBA00004651"/>
    </source>
</evidence>
<gene>
    <name evidence="10" type="ORF">PAECIP111891_04898</name>
</gene>
<evidence type="ECO:0000259" key="9">
    <source>
        <dbReference type="Pfam" id="PF20730"/>
    </source>
</evidence>
<dbReference type="PANTHER" id="PTHR34582:SF7">
    <property type="entry name" value="UPF0702 TRANSMEMBRANE PROTEIN YDFS"/>
    <property type="match status" value="1"/>
</dbReference>
<dbReference type="InterPro" id="IPR048454">
    <property type="entry name" value="YetF_N"/>
</dbReference>
<dbReference type="Gene3D" id="3.30.240.20">
    <property type="entry name" value="bsu07140 like domains"/>
    <property type="match status" value="2"/>
</dbReference>
<keyword evidence="4 7" id="KW-0812">Transmembrane</keyword>
<dbReference type="InterPro" id="IPR023090">
    <property type="entry name" value="UPF0702_alpha/beta_dom_sf"/>
</dbReference>
<dbReference type="RefSeq" id="WP_338113441.1">
    <property type="nucleotide sequence ID" value="NZ_CAKMMW010000018.1"/>
</dbReference>
<evidence type="ECO:0000256" key="7">
    <source>
        <dbReference type="SAM" id="Phobius"/>
    </source>
</evidence>
<accession>A0ABM9CR53</accession>
<dbReference type="Proteomes" id="UP000838821">
    <property type="component" value="Unassembled WGS sequence"/>
</dbReference>
<dbReference type="PANTHER" id="PTHR34582">
    <property type="entry name" value="UPF0702 TRANSMEMBRANE PROTEIN YCAP"/>
    <property type="match status" value="1"/>
</dbReference>
<evidence type="ECO:0000256" key="3">
    <source>
        <dbReference type="ARBA" id="ARBA00022475"/>
    </source>
</evidence>
<evidence type="ECO:0000256" key="2">
    <source>
        <dbReference type="ARBA" id="ARBA00006448"/>
    </source>
</evidence>
<keyword evidence="11" id="KW-1185">Reference proteome</keyword>
<evidence type="ECO:0000259" key="8">
    <source>
        <dbReference type="Pfam" id="PF04239"/>
    </source>
</evidence>
<comment type="subcellular location">
    <subcellularLocation>
        <location evidence="1">Cell membrane</location>
        <topology evidence="1">Multi-pass membrane protein</topology>
    </subcellularLocation>
</comment>
<evidence type="ECO:0000313" key="11">
    <source>
        <dbReference type="Proteomes" id="UP000838821"/>
    </source>
</evidence>
<keyword evidence="6 7" id="KW-0472">Membrane</keyword>
<name>A0ABM9CR53_9BACL</name>
<dbReference type="Pfam" id="PF07870">
    <property type="entry name" value="DUF1657"/>
    <property type="match status" value="1"/>
</dbReference>
<keyword evidence="5 7" id="KW-1133">Transmembrane helix</keyword>
<sequence length="286" mass="31944">MPDWILIAIRALSTLMFLFVLTRILGKKQISQLTFFEYVIGITLGDLAGNISTDVEANYLHGVIAILIWVLVPLVLELLTLKSKILRLWFEGNGRVLIKDGKILEGNLKKERYTGDELLEQLRTKGVFRVADVEFAMLESSGDLSILLKSENQPLTPKHLGLKLPIEKPTQAVMMDGVIQNEPLAAAGKSRGWLQDELEKMGVAKENVFLGQVDTHGELTVDLFDDKVVIPASTERPAVLACLKKCEADLELYALTTQNSEAKQMYETCSMQLNQIIQQVHTILRA</sequence>
<comment type="similarity">
    <text evidence="2">Belongs to the UPF0702 family.</text>
</comment>
<proteinExistence type="inferred from homology"/>
<evidence type="ECO:0008006" key="12">
    <source>
        <dbReference type="Google" id="ProtNLM"/>
    </source>
</evidence>
<comment type="caution">
    <text evidence="10">The sequence shown here is derived from an EMBL/GenBank/DDBJ whole genome shotgun (WGS) entry which is preliminary data.</text>
</comment>
<feature type="transmembrane region" description="Helical" evidence="7">
    <location>
        <begin position="59"/>
        <end position="79"/>
    </location>
</feature>
<reference evidence="10" key="1">
    <citation type="submission" date="2022-01" db="EMBL/GenBank/DDBJ databases">
        <authorList>
            <person name="Criscuolo A."/>
        </authorList>
    </citation>
    <scope>NUCLEOTIDE SEQUENCE</scope>
    <source>
        <strain evidence="10">CIP111891</strain>
    </source>
</reference>
<dbReference type="EMBL" id="CAKMMW010000018">
    <property type="protein sequence ID" value="CAH1219494.1"/>
    <property type="molecule type" value="Genomic_DNA"/>
</dbReference>
<dbReference type="InterPro" id="IPR012452">
    <property type="entry name" value="DUF1657"/>
</dbReference>
<evidence type="ECO:0000256" key="4">
    <source>
        <dbReference type="ARBA" id="ARBA00022692"/>
    </source>
</evidence>
<feature type="domain" description="YetF C-terminal" evidence="8">
    <location>
        <begin position="82"/>
        <end position="214"/>
    </location>
</feature>
<protein>
    <recommendedName>
        <fullName evidence="12">DUF421 domain-containing protein</fullName>
    </recommendedName>
</protein>
<dbReference type="InterPro" id="IPR007353">
    <property type="entry name" value="DUF421"/>
</dbReference>